<gene>
    <name evidence="9" type="ORF">WHR41_02237</name>
</gene>
<dbReference type="InterPro" id="IPR050364">
    <property type="entry name" value="Cytochrome_P450_fung"/>
</dbReference>
<feature type="transmembrane region" description="Helical" evidence="8">
    <location>
        <begin position="291"/>
        <end position="316"/>
    </location>
</feature>
<comment type="similarity">
    <text evidence="1 6">Belongs to the cytochrome P450 family.</text>
</comment>
<dbReference type="InterPro" id="IPR036396">
    <property type="entry name" value="Cyt_P450_sf"/>
</dbReference>
<keyword evidence="6" id="KW-0503">Monooxygenase</keyword>
<keyword evidence="3 6" id="KW-0560">Oxidoreductase</keyword>
<feature type="region of interest" description="Disordered" evidence="7">
    <location>
        <begin position="502"/>
        <end position="524"/>
    </location>
</feature>
<name>A0AB34KWJ9_9PEZI</name>
<dbReference type="GO" id="GO:0020037">
    <property type="term" value="F:heme binding"/>
    <property type="evidence" value="ECO:0007669"/>
    <property type="project" value="InterPro"/>
</dbReference>
<evidence type="ECO:0000256" key="8">
    <source>
        <dbReference type="SAM" id="Phobius"/>
    </source>
</evidence>
<feature type="binding site" description="axial binding residue" evidence="5">
    <location>
        <position position="443"/>
    </location>
    <ligand>
        <name>heme</name>
        <dbReference type="ChEBI" id="CHEBI:30413"/>
    </ligand>
    <ligandPart>
        <name>Fe</name>
        <dbReference type="ChEBI" id="CHEBI:18248"/>
    </ligandPart>
</feature>
<dbReference type="InterPro" id="IPR017972">
    <property type="entry name" value="Cyt_P450_CS"/>
</dbReference>
<keyword evidence="4 5" id="KW-0408">Iron</keyword>
<dbReference type="PANTHER" id="PTHR46300">
    <property type="entry name" value="P450, PUTATIVE (EUROFUNG)-RELATED-RELATED"/>
    <property type="match status" value="1"/>
</dbReference>
<dbReference type="Pfam" id="PF00067">
    <property type="entry name" value="p450"/>
    <property type="match status" value="1"/>
</dbReference>
<proteinExistence type="inferred from homology"/>
<accession>A0AB34KWJ9</accession>
<dbReference type="GO" id="GO:0016705">
    <property type="term" value="F:oxidoreductase activity, acting on paired donors, with incorporation or reduction of molecular oxygen"/>
    <property type="evidence" value="ECO:0007669"/>
    <property type="project" value="InterPro"/>
</dbReference>
<dbReference type="PROSITE" id="PS00086">
    <property type="entry name" value="CYTOCHROME_P450"/>
    <property type="match status" value="1"/>
</dbReference>
<sequence>MQPLTIVALGVALVGFTLLSLINKIQSKQAWKNKSTEPPGPALVPWIGRVHDLPIEYMWLKFKEWADTYGPLYRTQMLGDNFIIVTDEKIAEDLLVKRAKIYSDRPQIRSLFDAKSTDGSMEYLPLMGKNQYWARQRKFAHSTLVDAANARYNGTMYHETKRWLNRLLDEPDDFSWSLEDMCSKVMTQLSWDDPSLSEYCTKSAWGLLTQMSPAGPITNVLTPLWHLPFSINPWKIRERSRHDEQQAWWMERLVTVRKQMETGDARPSFMRNYLDGERTGNLTGDYEASSAIGMVALVGIFTVAGPLYYFLLAMLYHPEWQRKIQKEIDEVCCGRMPELTDTPNLPTLRACIKETMRWRPNVPTGVAHEVEADDFYNGYFIPKGARILPLDYAFQRNATKYPDPENFRPERWLEAGWPTYQEPLTQYPTIMGMSSFGYGQRACLGQGVTRDETIVACGGLLWGFNLVHKKGKDGNPIMPSLTASNSLLIVKPDPYELAFEPRSETRREEMRANWRQTDAQDKKERADFAAAAKAAREAKLQAKTELPQQQPLVPDVAVPATLTPMAAAA</sequence>
<keyword evidence="8" id="KW-1133">Transmembrane helix</keyword>
<evidence type="ECO:0000256" key="7">
    <source>
        <dbReference type="SAM" id="MobiDB-lite"/>
    </source>
</evidence>
<keyword evidence="8" id="KW-0812">Transmembrane</keyword>
<dbReference type="AlphaFoldDB" id="A0AB34KWJ9"/>
<keyword evidence="10" id="KW-1185">Reference proteome</keyword>
<evidence type="ECO:0000313" key="10">
    <source>
        <dbReference type="Proteomes" id="UP000803884"/>
    </source>
</evidence>
<dbReference type="GO" id="GO:0005506">
    <property type="term" value="F:iron ion binding"/>
    <property type="evidence" value="ECO:0007669"/>
    <property type="project" value="InterPro"/>
</dbReference>
<evidence type="ECO:0008006" key="11">
    <source>
        <dbReference type="Google" id="ProtNLM"/>
    </source>
</evidence>
<dbReference type="PRINTS" id="PR00463">
    <property type="entry name" value="EP450I"/>
</dbReference>
<keyword evidence="8" id="KW-0472">Membrane</keyword>
<dbReference type="GO" id="GO:0004497">
    <property type="term" value="F:monooxygenase activity"/>
    <property type="evidence" value="ECO:0007669"/>
    <property type="project" value="UniProtKB-KW"/>
</dbReference>
<comment type="cofactor">
    <cofactor evidence="5">
        <name>heme</name>
        <dbReference type="ChEBI" id="CHEBI:30413"/>
    </cofactor>
</comment>
<evidence type="ECO:0000256" key="6">
    <source>
        <dbReference type="RuleBase" id="RU000461"/>
    </source>
</evidence>
<reference evidence="9 10" key="1">
    <citation type="journal article" date="2020" name="Microbiol. Resour. Announc.">
        <title>Draft Genome Sequence of a Cladosporium Species Isolated from the Mesophotic Ascidian Didemnum maculosum.</title>
        <authorList>
            <person name="Gioti A."/>
            <person name="Siaperas R."/>
            <person name="Nikolaivits E."/>
            <person name="Le Goff G."/>
            <person name="Ouazzani J."/>
            <person name="Kotoulas G."/>
            <person name="Topakas E."/>
        </authorList>
    </citation>
    <scope>NUCLEOTIDE SEQUENCE [LARGE SCALE GENOMIC DNA]</scope>
    <source>
        <strain evidence="9 10">TM138-S3</strain>
    </source>
</reference>
<dbReference type="Gene3D" id="1.10.630.10">
    <property type="entry name" value="Cytochrome P450"/>
    <property type="match status" value="1"/>
</dbReference>
<evidence type="ECO:0000256" key="2">
    <source>
        <dbReference type="ARBA" id="ARBA00022723"/>
    </source>
</evidence>
<dbReference type="Proteomes" id="UP000803884">
    <property type="component" value="Unassembled WGS sequence"/>
</dbReference>
<organism evidence="9 10">
    <name type="scientific">Cladosporium halotolerans</name>
    <dbReference type="NCBI Taxonomy" id="1052096"/>
    <lineage>
        <taxon>Eukaryota</taxon>
        <taxon>Fungi</taxon>
        <taxon>Dikarya</taxon>
        <taxon>Ascomycota</taxon>
        <taxon>Pezizomycotina</taxon>
        <taxon>Dothideomycetes</taxon>
        <taxon>Dothideomycetidae</taxon>
        <taxon>Cladosporiales</taxon>
        <taxon>Cladosporiaceae</taxon>
        <taxon>Cladosporium</taxon>
    </lineage>
</organism>
<dbReference type="RefSeq" id="XP_069232305.1">
    <property type="nucleotide sequence ID" value="XM_069370843.1"/>
</dbReference>
<dbReference type="GeneID" id="96003681"/>
<dbReference type="PANTHER" id="PTHR46300:SF6">
    <property type="entry name" value="CYTOCHROME P450 2C30"/>
    <property type="match status" value="1"/>
</dbReference>
<dbReference type="InterPro" id="IPR002401">
    <property type="entry name" value="Cyt_P450_E_grp-I"/>
</dbReference>
<evidence type="ECO:0000313" key="9">
    <source>
        <dbReference type="EMBL" id="KAL1589200.1"/>
    </source>
</evidence>
<keyword evidence="2 5" id="KW-0479">Metal-binding</keyword>
<keyword evidence="5 6" id="KW-0349">Heme</keyword>
<dbReference type="InterPro" id="IPR001128">
    <property type="entry name" value="Cyt_P450"/>
</dbReference>
<dbReference type="SUPFAM" id="SSF48264">
    <property type="entry name" value="Cytochrome P450"/>
    <property type="match status" value="1"/>
</dbReference>
<dbReference type="EMBL" id="JAAQHG020000005">
    <property type="protein sequence ID" value="KAL1589200.1"/>
    <property type="molecule type" value="Genomic_DNA"/>
</dbReference>
<evidence type="ECO:0000256" key="1">
    <source>
        <dbReference type="ARBA" id="ARBA00010617"/>
    </source>
</evidence>
<comment type="caution">
    <text evidence="9">The sequence shown here is derived from an EMBL/GenBank/DDBJ whole genome shotgun (WGS) entry which is preliminary data.</text>
</comment>
<evidence type="ECO:0000256" key="4">
    <source>
        <dbReference type="ARBA" id="ARBA00023004"/>
    </source>
</evidence>
<evidence type="ECO:0000256" key="3">
    <source>
        <dbReference type="ARBA" id="ARBA00023002"/>
    </source>
</evidence>
<evidence type="ECO:0000256" key="5">
    <source>
        <dbReference type="PIRSR" id="PIRSR602401-1"/>
    </source>
</evidence>
<protein>
    <recommendedName>
        <fullName evidence="11">Cytochrome P450</fullName>
    </recommendedName>
</protein>